<dbReference type="AlphaFoldDB" id="A0A2A6C0E0"/>
<keyword evidence="2" id="KW-1185">Reference proteome</keyword>
<evidence type="ECO:0000313" key="1">
    <source>
        <dbReference type="EnsemblMetazoa" id="PPA12984.1"/>
    </source>
</evidence>
<evidence type="ECO:0000313" key="2">
    <source>
        <dbReference type="Proteomes" id="UP000005239"/>
    </source>
</evidence>
<reference evidence="1" key="2">
    <citation type="submission" date="2022-06" db="UniProtKB">
        <authorList>
            <consortium name="EnsemblMetazoa"/>
        </authorList>
    </citation>
    <scope>IDENTIFICATION</scope>
    <source>
        <strain evidence="1">PS312</strain>
    </source>
</reference>
<accession>A0A8R1UBL1</accession>
<dbReference type="EnsemblMetazoa" id="PPA12984.1">
    <property type="protein sequence ID" value="PPA12984.1"/>
    <property type="gene ID" value="WBGene00102538"/>
</dbReference>
<protein>
    <submittedName>
        <fullName evidence="1">Uncharacterized protein</fullName>
    </submittedName>
</protein>
<organism evidence="1 2">
    <name type="scientific">Pristionchus pacificus</name>
    <name type="common">Parasitic nematode worm</name>
    <dbReference type="NCBI Taxonomy" id="54126"/>
    <lineage>
        <taxon>Eukaryota</taxon>
        <taxon>Metazoa</taxon>
        <taxon>Ecdysozoa</taxon>
        <taxon>Nematoda</taxon>
        <taxon>Chromadorea</taxon>
        <taxon>Rhabditida</taxon>
        <taxon>Rhabditina</taxon>
        <taxon>Diplogasteromorpha</taxon>
        <taxon>Diplogasteroidea</taxon>
        <taxon>Neodiplogasteridae</taxon>
        <taxon>Pristionchus</taxon>
    </lineage>
</organism>
<sequence length="85" mass="9531">MLPQCLLSLLILTTAVHSRVLDSNVDCTILLSCMDNEDCVRVTARRFDVEYCLDEDIPSIMEKRASSLRKILLSNLGSRMSGGRK</sequence>
<dbReference type="Proteomes" id="UP000005239">
    <property type="component" value="Unassembled WGS sequence"/>
</dbReference>
<gene>
    <name evidence="1" type="primary">WBGene00102538</name>
</gene>
<accession>A0A2A6C0E0</accession>
<name>A0A2A6C0E0_PRIPA</name>
<proteinExistence type="predicted"/>
<reference evidence="2" key="1">
    <citation type="journal article" date="2008" name="Nat. Genet.">
        <title>The Pristionchus pacificus genome provides a unique perspective on nematode lifestyle and parasitism.</title>
        <authorList>
            <person name="Dieterich C."/>
            <person name="Clifton S.W."/>
            <person name="Schuster L.N."/>
            <person name="Chinwalla A."/>
            <person name="Delehaunty K."/>
            <person name="Dinkelacker I."/>
            <person name="Fulton L."/>
            <person name="Fulton R."/>
            <person name="Godfrey J."/>
            <person name="Minx P."/>
            <person name="Mitreva M."/>
            <person name="Roeseler W."/>
            <person name="Tian H."/>
            <person name="Witte H."/>
            <person name="Yang S.P."/>
            <person name="Wilson R.K."/>
            <person name="Sommer R.J."/>
        </authorList>
    </citation>
    <scope>NUCLEOTIDE SEQUENCE [LARGE SCALE GENOMIC DNA]</scope>
    <source>
        <strain evidence="2">PS312</strain>
    </source>
</reference>